<keyword evidence="5" id="KW-1185">Reference proteome</keyword>
<feature type="domain" description="RRM" evidence="3">
    <location>
        <begin position="5"/>
        <end position="80"/>
    </location>
</feature>
<dbReference type="InterPro" id="IPR050374">
    <property type="entry name" value="RRT5_SRSF_SR"/>
</dbReference>
<evidence type="ECO:0000313" key="4">
    <source>
        <dbReference type="EnsemblMetazoa" id="SMAR012154-PA"/>
    </source>
</evidence>
<dbReference type="InterPro" id="IPR035979">
    <property type="entry name" value="RBD_domain_sf"/>
</dbReference>
<dbReference type="PhylomeDB" id="T1JEB3"/>
<name>T1JEB3_STRMM</name>
<accession>T1JEB3</accession>
<evidence type="ECO:0000259" key="3">
    <source>
        <dbReference type="PROSITE" id="PS50102"/>
    </source>
</evidence>
<dbReference type="PANTHER" id="PTHR23003">
    <property type="entry name" value="RNA RECOGNITION MOTIF RRM DOMAIN CONTAINING PROTEIN"/>
    <property type="match status" value="1"/>
</dbReference>
<dbReference type="GO" id="GO:0005634">
    <property type="term" value="C:nucleus"/>
    <property type="evidence" value="ECO:0007669"/>
    <property type="project" value="TreeGrafter"/>
</dbReference>
<reference evidence="5" key="1">
    <citation type="submission" date="2011-05" db="EMBL/GenBank/DDBJ databases">
        <authorList>
            <person name="Richards S.R."/>
            <person name="Qu J."/>
            <person name="Jiang H."/>
            <person name="Jhangiani S.N."/>
            <person name="Agravi P."/>
            <person name="Goodspeed R."/>
            <person name="Gross S."/>
            <person name="Mandapat C."/>
            <person name="Jackson L."/>
            <person name="Mathew T."/>
            <person name="Pu L."/>
            <person name="Thornton R."/>
            <person name="Saada N."/>
            <person name="Wilczek-Boney K.B."/>
            <person name="Lee S."/>
            <person name="Kovar C."/>
            <person name="Wu Y."/>
            <person name="Scherer S.E."/>
            <person name="Worley K.C."/>
            <person name="Muzny D.M."/>
            <person name="Gibbs R."/>
        </authorList>
    </citation>
    <scope>NUCLEOTIDE SEQUENCE</scope>
    <source>
        <strain evidence="5">Brora</strain>
    </source>
</reference>
<dbReference type="PROSITE" id="PS50102">
    <property type="entry name" value="RRM"/>
    <property type="match status" value="1"/>
</dbReference>
<dbReference type="Proteomes" id="UP000014500">
    <property type="component" value="Unassembled WGS sequence"/>
</dbReference>
<evidence type="ECO:0000256" key="2">
    <source>
        <dbReference type="PROSITE-ProRule" id="PRU00176"/>
    </source>
</evidence>
<reference evidence="4" key="2">
    <citation type="submission" date="2015-02" db="UniProtKB">
        <authorList>
            <consortium name="EnsemblMetazoa"/>
        </authorList>
    </citation>
    <scope>IDENTIFICATION</scope>
</reference>
<dbReference type="GO" id="GO:0005737">
    <property type="term" value="C:cytoplasm"/>
    <property type="evidence" value="ECO:0007669"/>
    <property type="project" value="TreeGrafter"/>
</dbReference>
<dbReference type="SMART" id="SM00360">
    <property type="entry name" value="RRM"/>
    <property type="match status" value="2"/>
</dbReference>
<evidence type="ECO:0000313" key="5">
    <source>
        <dbReference type="Proteomes" id="UP000014500"/>
    </source>
</evidence>
<dbReference type="STRING" id="126957.T1JEB3"/>
<organism evidence="4 5">
    <name type="scientific">Strigamia maritima</name>
    <name type="common">European centipede</name>
    <name type="synonym">Geophilus maritimus</name>
    <dbReference type="NCBI Taxonomy" id="126957"/>
    <lineage>
        <taxon>Eukaryota</taxon>
        <taxon>Metazoa</taxon>
        <taxon>Ecdysozoa</taxon>
        <taxon>Arthropoda</taxon>
        <taxon>Myriapoda</taxon>
        <taxon>Chilopoda</taxon>
        <taxon>Pleurostigmophora</taxon>
        <taxon>Geophilomorpha</taxon>
        <taxon>Linotaeniidae</taxon>
        <taxon>Strigamia</taxon>
    </lineage>
</organism>
<dbReference type="InterPro" id="IPR000504">
    <property type="entry name" value="RRM_dom"/>
</dbReference>
<protein>
    <recommendedName>
        <fullName evidence="3">RRM domain-containing protein</fullName>
    </recommendedName>
</protein>
<dbReference type="InterPro" id="IPR012677">
    <property type="entry name" value="Nucleotide-bd_a/b_plait_sf"/>
</dbReference>
<dbReference type="SUPFAM" id="SSF54928">
    <property type="entry name" value="RNA-binding domain, RBD"/>
    <property type="match status" value="1"/>
</dbReference>
<dbReference type="AlphaFoldDB" id="T1JEB3"/>
<dbReference type="PANTHER" id="PTHR23003:SF51">
    <property type="entry name" value="SERINE-ARGININE PROTEIN 55"/>
    <property type="match status" value="1"/>
</dbReference>
<dbReference type="eggNOG" id="KOG0106">
    <property type="taxonomic scope" value="Eukaryota"/>
</dbReference>
<sequence length="270" mass="30704">MALGTRLYMGGIKYNVERIDIKQFFCAHRELTELTFKQVTGTFGYGYVDFDTQETADSAVNRLNGRNLMGRRITLEYVSRNPIPGLGEFDSRSEYRLKLTNLATTLTWQELDLLMMNAGQTTYVDIHNPVECEGYVDFATEEMMMNAIRMYHKTIRVEGRRMRVRVDRRRSKEWGDLVDLPNKSSGELLDTSVSSDGSAVEIPAASLLEAEQNVEFLMEFFIQNGIDAAPVKKVKKALDDAVYLNFTAVSEGRLADLLEQPGYLTTDYNL</sequence>
<dbReference type="Pfam" id="PF00076">
    <property type="entry name" value="RRM_1"/>
    <property type="match status" value="2"/>
</dbReference>
<keyword evidence="1 2" id="KW-0694">RNA-binding</keyword>
<dbReference type="HOGENOM" id="CLU_012062_34_2_1"/>
<evidence type="ECO:0000256" key="1">
    <source>
        <dbReference type="ARBA" id="ARBA00022884"/>
    </source>
</evidence>
<dbReference type="EMBL" id="JH432116">
    <property type="status" value="NOT_ANNOTATED_CDS"/>
    <property type="molecule type" value="Genomic_DNA"/>
</dbReference>
<proteinExistence type="predicted"/>
<dbReference type="GO" id="GO:0003729">
    <property type="term" value="F:mRNA binding"/>
    <property type="evidence" value="ECO:0007669"/>
    <property type="project" value="TreeGrafter"/>
</dbReference>
<dbReference type="EnsemblMetazoa" id="SMAR012154-RA">
    <property type="protein sequence ID" value="SMAR012154-PA"/>
    <property type="gene ID" value="SMAR012154"/>
</dbReference>
<dbReference type="Gene3D" id="3.30.70.330">
    <property type="match status" value="2"/>
</dbReference>